<reference evidence="3 4" key="1">
    <citation type="submission" date="2021-03" db="EMBL/GenBank/DDBJ databases">
        <title>The complete genome sequence of Acetobacter sacchari TBRC 11175.</title>
        <authorList>
            <person name="Charoenyingcharoen P."/>
            <person name="Yukphan P."/>
        </authorList>
    </citation>
    <scope>NUCLEOTIDE SEQUENCE [LARGE SCALE GENOMIC DNA]</scope>
    <source>
        <strain evidence="3 4">TBRC 11175</strain>
    </source>
</reference>
<dbReference type="SUPFAM" id="SSF51735">
    <property type="entry name" value="NAD(P)-binding Rossmann-fold domains"/>
    <property type="match status" value="1"/>
</dbReference>
<evidence type="ECO:0000259" key="2">
    <source>
        <dbReference type="Pfam" id="PF03807"/>
    </source>
</evidence>
<feature type="domain" description="Pyrroline-5-carboxylate reductase catalytic N-terminal" evidence="2">
    <location>
        <begin position="22"/>
        <end position="112"/>
    </location>
</feature>
<comment type="caution">
    <text evidence="3">The sequence shown here is derived from an EMBL/GenBank/DDBJ whole genome shotgun (WGS) entry which is preliminary data.</text>
</comment>
<dbReference type="InterPro" id="IPR036291">
    <property type="entry name" value="NAD(P)-bd_dom_sf"/>
</dbReference>
<name>A0ABS3LX11_9PROT</name>
<keyword evidence="4" id="KW-1185">Reference proteome</keyword>
<protein>
    <submittedName>
        <fullName evidence="3">NAD(P)-binding domain-containing protein</fullName>
    </submittedName>
</protein>
<evidence type="ECO:0000256" key="1">
    <source>
        <dbReference type="ARBA" id="ARBA00023002"/>
    </source>
</evidence>
<evidence type="ECO:0000313" key="3">
    <source>
        <dbReference type="EMBL" id="MBO1360461.1"/>
    </source>
</evidence>
<dbReference type="PANTHER" id="PTHR14239">
    <property type="entry name" value="DUDULIN-RELATED"/>
    <property type="match status" value="1"/>
</dbReference>
<gene>
    <name evidence="3" type="ORF">J2D73_11745</name>
</gene>
<dbReference type="EMBL" id="JAFVMF010000011">
    <property type="protein sequence ID" value="MBO1360461.1"/>
    <property type="molecule type" value="Genomic_DNA"/>
</dbReference>
<organism evidence="3 4">
    <name type="scientific">Acetobacter sacchari</name>
    <dbReference type="NCBI Taxonomy" id="2661687"/>
    <lineage>
        <taxon>Bacteria</taxon>
        <taxon>Pseudomonadati</taxon>
        <taxon>Pseudomonadota</taxon>
        <taxon>Alphaproteobacteria</taxon>
        <taxon>Acetobacterales</taxon>
        <taxon>Acetobacteraceae</taxon>
        <taxon>Acetobacter</taxon>
    </lineage>
</organism>
<keyword evidence="1" id="KW-0560">Oxidoreductase</keyword>
<dbReference type="InterPro" id="IPR051267">
    <property type="entry name" value="STEAP_metalloreductase"/>
</dbReference>
<dbReference type="InterPro" id="IPR028939">
    <property type="entry name" value="P5C_Rdtase_cat_N"/>
</dbReference>
<sequence length="227" mass="23341">MILTPALLAFAYQGYAEASRLKIGIIGAGQVGTTLARLWVGSGYPVMLSARSLDEAKQAAGQLGPLASAGTPEQAAKFGDVVVLAVPYRAIPALGQQLATMVKGKTLLDPSNFYPFRDGAIAETAAHDGAGPTTQRYFPGAHVVRGFNSIDMSVLRSEAHRAEPRLAVPIAGDDSAAVDSVSGLVSAAGFDPVVTGDLASSVMFQSGGPAFEVKKDVAGLKSALSRP</sequence>
<dbReference type="PANTHER" id="PTHR14239:SF10">
    <property type="entry name" value="REDUCTASE"/>
    <property type="match status" value="1"/>
</dbReference>
<evidence type="ECO:0000313" key="4">
    <source>
        <dbReference type="Proteomes" id="UP000664771"/>
    </source>
</evidence>
<accession>A0ABS3LX11</accession>
<dbReference type="Gene3D" id="3.40.50.720">
    <property type="entry name" value="NAD(P)-binding Rossmann-like Domain"/>
    <property type="match status" value="1"/>
</dbReference>
<proteinExistence type="predicted"/>
<dbReference type="Proteomes" id="UP000664771">
    <property type="component" value="Unassembled WGS sequence"/>
</dbReference>
<dbReference type="Pfam" id="PF03807">
    <property type="entry name" value="F420_oxidored"/>
    <property type="match status" value="1"/>
</dbReference>